<dbReference type="EMBL" id="JAAVJF010000004">
    <property type="protein sequence ID" value="NYR16098.1"/>
    <property type="molecule type" value="Genomic_DNA"/>
</dbReference>
<dbReference type="AlphaFoldDB" id="A0A7L4PAZ2"/>
<dbReference type="InterPro" id="IPR051674">
    <property type="entry name" value="Malate_Decarboxylase"/>
</dbReference>
<dbReference type="SMART" id="SM01274">
    <property type="entry name" value="malic"/>
    <property type="match status" value="1"/>
</dbReference>
<gene>
    <name evidence="5" type="ORF">HC235_09190</name>
</gene>
<evidence type="ECO:0000313" key="5">
    <source>
        <dbReference type="EMBL" id="NYR16098.1"/>
    </source>
</evidence>
<dbReference type="RefSeq" id="WP_179790647.1">
    <property type="nucleotide sequence ID" value="NZ_JAAVJF010000004.1"/>
</dbReference>
<dbReference type="SUPFAM" id="SSF51735">
    <property type="entry name" value="NAD(P)-binding Rossmann-fold domains"/>
    <property type="match status" value="1"/>
</dbReference>
<dbReference type="Proteomes" id="UP000554766">
    <property type="component" value="Unassembled WGS sequence"/>
</dbReference>
<sequence length="434" mass="48126">MTEKWYQLSVETHRRYGGKISVIPKVPVRSIEDFVIYYTPGIAEVSRQIHKNPEMAFELTSRWNIIGVLTDGTRVLGLGNIGPEAAYPVMEGKALIFKYLGGVDAIPIPIRVRTPEEFIFVAKALEPALGGINLEDIESPKCFYLLDKLREELKIPVWHDDQQGTATATLAGLINALKLVGKKFSDVVIALIGAGASNIYTARILIKYGAKPGNLILVDSKGILHPERDDIDKMMLENPWKYKYAIETNAERRKGGIPEAMKGADVVIGASRPGPGVIKKEWVASMNKDAIVFALANPVPEIWPWEAKEAGAKIVATGRSDFPNQINNSLIFPAVFRGALDVRATTITDEMLIAAAEEVAKFAEEKGIHEEYIVPKMTEWEVYVREAATVAAMASSQRVARIPRSYNEELEIARSIISKSIKTLEILMREKIIE</sequence>
<dbReference type="CDD" id="cd05311">
    <property type="entry name" value="NAD_bind_2_malic_enz"/>
    <property type="match status" value="1"/>
</dbReference>
<dbReference type="InterPro" id="IPR045213">
    <property type="entry name" value="Malic_NAD-bd_bact_type"/>
</dbReference>
<comment type="similarity">
    <text evidence="1">Belongs to the malic enzymes family.</text>
</comment>
<dbReference type="PANTHER" id="PTHR43237">
    <property type="entry name" value="NADP-DEPENDENT MALIC ENZYME"/>
    <property type="match status" value="1"/>
</dbReference>
<dbReference type="PIRSF" id="PIRSF000106">
    <property type="entry name" value="ME"/>
    <property type="match status" value="1"/>
</dbReference>
<dbReference type="Pfam" id="PF00390">
    <property type="entry name" value="malic"/>
    <property type="match status" value="1"/>
</dbReference>
<dbReference type="Gene3D" id="3.40.50.10380">
    <property type="entry name" value="Malic enzyme, N-terminal domain"/>
    <property type="match status" value="1"/>
</dbReference>
<proteinExistence type="inferred from homology"/>
<keyword evidence="6" id="KW-1185">Reference proteome</keyword>
<dbReference type="Pfam" id="PF03949">
    <property type="entry name" value="Malic_M"/>
    <property type="match status" value="1"/>
</dbReference>
<dbReference type="InterPro" id="IPR012301">
    <property type="entry name" value="Malic_N_dom"/>
</dbReference>
<dbReference type="PANTHER" id="PTHR43237:SF4">
    <property type="entry name" value="NADP-DEPENDENT MALIC ENZYME"/>
    <property type="match status" value="1"/>
</dbReference>
<feature type="domain" description="Malic enzyme NAD-binding" evidence="3">
    <location>
        <begin position="162"/>
        <end position="395"/>
    </location>
</feature>
<evidence type="ECO:0000259" key="3">
    <source>
        <dbReference type="SMART" id="SM00919"/>
    </source>
</evidence>
<accession>A0A7L4PAZ2</accession>
<reference evidence="5 6" key="1">
    <citation type="journal article" date="2020" name="Nat. Commun.">
        <title>The structures of two archaeal type IV pili illuminate evolutionary relationships.</title>
        <authorList>
            <person name="Wang F."/>
            <person name="Baquero D.P."/>
            <person name="Su Z."/>
            <person name="Beltran L.C."/>
            <person name="Prangishvili D."/>
            <person name="Krupovic M."/>
            <person name="Egelman E.H."/>
        </authorList>
    </citation>
    <scope>NUCLEOTIDE SEQUENCE [LARGE SCALE GENOMIC DNA]</scope>
    <source>
        <strain evidence="5 6">2GA</strain>
    </source>
</reference>
<dbReference type="GO" id="GO:0004470">
    <property type="term" value="F:malic enzyme activity"/>
    <property type="evidence" value="ECO:0007669"/>
    <property type="project" value="InterPro"/>
</dbReference>
<dbReference type="GO" id="GO:0051287">
    <property type="term" value="F:NAD binding"/>
    <property type="evidence" value="ECO:0007669"/>
    <property type="project" value="InterPro"/>
</dbReference>
<evidence type="ECO:0000259" key="4">
    <source>
        <dbReference type="SMART" id="SM01274"/>
    </source>
</evidence>
<name>A0A7L4PAZ2_9CREN</name>
<dbReference type="GO" id="GO:0016616">
    <property type="term" value="F:oxidoreductase activity, acting on the CH-OH group of donors, NAD or NADP as acceptor"/>
    <property type="evidence" value="ECO:0007669"/>
    <property type="project" value="InterPro"/>
</dbReference>
<dbReference type="InterPro" id="IPR036291">
    <property type="entry name" value="NAD(P)-bd_dom_sf"/>
</dbReference>
<organism evidence="5 6">
    <name type="scientific">Pyrobaculum arsenaticum</name>
    <dbReference type="NCBI Taxonomy" id="121277"/>
    <lineage>
        <taxon>Archaea</taxon>
        <taxon>Thermoproteota</taxon>
        <taxon>Thermoprotei</taxon>
        <taxon>Thermoproteales</taxon>
        <taxon>Thermoproteaceae</taxon>
        <taxon>Pyrobaculum</taxon>
    </lineage>
</organism>
<feature type="domain" description="Malic enzyme N-terminal" evidence="4">
    <location>
        <begin position="17"/>
        <end position="150"/>
    </location>
</feature>
<evidence type="ECO:0000313" key="6">
    <source>
        <dbReference type="Proteomes" id="UP000554766"/>
    </source>
</evidence>
<protein>
    <submittedName>
        <fullName evidence="5">NADP-dependent malic enzyme</fullName>
    </submittedName>
</protein>
<dbReference type="InterPro" id="IPR037062">
    <property type="entry name" value="Malic_N_dom_sf"/>
</dbReference>
<dbReference type="InterPro" id="IPR012302">
    <property type="entry name" value="Malic_NAD-bd"/>
</dbReference>
<dbReference type="InterPro" id="IPR046346">
    <property type="entry name" value="Aminoacid_DH-like_N_sf"/>
</dbReference>
<dbReference type="InterPro" id="IPR001891">
    <property type="entry name" value="Malic_OxRdtase"/>
</dbReference>
<dbReference type="Gene3D" id="3.40.50.720">
    <property type="entry name" value="NAD(P)-binding Rossmann-like Domain"/>
    <property type="match status" value="1"/>
</dbReference>
<dbReference type="SMART" id="SM00919">
    <property type="entry name" value="Malic_M"/>
    <property type="match status" value="1"/>
</dbReference>
<evidence type="ECO:0000256" key="2">
    <source>
        <dbReference type="ARBA" id="ARBA00023002"/>
    </source>
</evidence>
<comment type="caution">
    <text evidence="5">The sequence shown here is derived from an EMBL/GenBank/DDBJ whole genome shotgun (WGS) entry which is preliminary data.</text>
</comment>
<keyword evidence="2" id="KW-0560">Oxidoreductase</keyword>
<evidence type="ECO:0000256" key="1">
    <source>
        <dbReference type="ARBA" id="ARBA00008785"/>
    </source>
</evidence>
<dbReference type="SUPFAM" id="SSF53223">
    <property type="entry name" value="Aminoacid dehydrogenase-like, N-terminal domain"/>
    <property type="match status" value="1"/>
</dbReference>